<dbReference type="InterPro" id="IPR003599">
    <property type="entry name" value="Ig_sub"/>
</dbReference>
<keyword evidence="5" id="KW-1133">Transmembrane helix</keyword>
<organism evidence="7 8">
    <name type="scientific">Seriola lalandi dorsalis</name>
    <dbReference type="NCBI Taxonomy" id="1841481"/>
    <lineage>
        <taxon>Eukaryota</taxon>
        <taxon>Metazoa</taxon>
        <taxon>Chordata</taxon>
        <taxon>Craniata</taxon>
        <taxon>Vertebrata</taxon>
        <taxon>Euteleostomi</taxon>
        <taxon>Actinopterygii</taxon>
        <taxon>Neopterygii</taxon>
        <taxon>Teleostei</taxon>
        <taxon>Neoteleostei</taxon>
        <taxon>Acanthomorphata</taxon>
        <taxon>Carangaria</taxon>
        <taxon>Carangiformes</taxon>
        <taxon>Carangidae</taxon>
        <taxon>Seriola</taxon>
    </lineage>
</organism>
<evidence type="ECO:0000256" key="1">
    <source>
        <dbReference type="ARBA" id="ARBA00004496"/>
    </source>
</evidence>
<accession>A0A3B4Y230</accession>
<dbReference type="FunFam" id="2.60.40.10:FF:000228">
    <property type="entry name" value="obscurin isoform X4"/>
    <property type="match status" value="1"/>
</dbReference>
<dbReference type="PANTHER" id="PTHR35971:SF5">
    <property type="entry name" value="OBSCURIN LIKE CYTOSKELETAL ADAPTOR 1"/>
    <property type="match status" value="1"/>
</dbReference>
<proteinExistence type="predicted"/>
<dbReference type="SMART" id="SM00409">
    <property type="entry name" value="IG"/>
    <property type="match status" value="1"/>
</dbReference>
<dbReference type="GeneTree" id="ENSGT00940000154756"/>
<dbReference type="InterPro" id="IPR013783">
    <property type="entry name" value="Ig-like_fold"/>
</dbReference>
<evidence type="ECO:0000313" key="7">
    <source>
        <dbReference type="Ensembl" id="ENSSLDP00000017538.1"/>
    </source>
</evidence>
<dbReference type="InterPro" id="IPR036179">
    <property type="entry name" value="Ig-like_dom_sf"/>
</dbReference>
<sequence length="145" mass="16208">MTTTHFHLCYLLLDLNAVLCVWWVINCCCLCRPNFFLLISSISSPEAQPVLFKTQLQNLERQAGETASLRCETTKPGASVVWRCGDSVLESSSKYQLKQEGTVVELVIYKLQAADSGEYSCDTGSQRTSAVLTVQGRHCYTDCER</sequence>
<evidence type="ECO:0000256" key="5">
    <source>
        <dbReference type="SAM" id="Phobius"/>
    </source>
</evidence>
<dbReference type="SUPFAM" id="SSF48726">
    <property type="entry name" value="Immunoglobulin"/>
    <property type="match status" value="1"/>
</dbReference>
<keyword evidence="3" id="KW-0597">Phosphoprotein</keyword>
<evidence type="ECO:0000313" key="8">
    <source>
        <dbReference type="Proteomes" id="UP000261360"/>
    </source>
</evidence>
<dbReference type="Gene3D" id="2.60.40.10">
    <property type="entry name" value="Immunoglobulins"/>
    <property type="match status" value="1"/>
</dbReference>
<dbReference type="Proteomes" id="UP000261360">
    <property type="component" value="Unplaced"/>
</dbReference>
<dbReference type="InterPro" id="IPR013098">
    <property type="entry name" value="Ig_I-set"/>
</dbReference>
<keyword evidence="4" id="KW-1015">Disulfide bond</keyword>
<evidence type="ECO:0000259" key="6">
    <source>
        <dbReference type="PROSITE" id="PS50835"/>
    </source>
</evidence>
<reference evidence="7" key="2">
    <citation type="submission" date="2025-09" db="UniProtKB">
        <authorList>
            <consortium name="Ensembl"/>
        </authorList>
    </citation>
    <scope>IDENTIFICATION</scope>
</reference>
<protein>
    <recommendedName>
        <fullName evidence="6">Ig-like domain-containing protein</fullName>
    </recommendedName>
</protein>
<name>A0A3B4Y230_SERLL</name>
<dbReference type="STRING" id="1841481.ENSSLDP00000017538"/>
<dbReference type="Ensembl" id="ENSSLDT00000018147.1">
    <property type="protein sequence ID" value="ENSSLDP00000017538.1"/>
    <property type="gene ID" value="ENSSLDG00000013840.1"/>
</dbReference>
<comment type="subcellular location">
    <subcellularLocation>
        <location evidence="1">Cytoplasm</location>
    </subcellularLocation>
</comment>
<dbReference type="InterPro" id="IPR052385">
    <property type="entry name" value="Obscurin/Obscurin-like_Reg"/>
</dbReference>
<dbReference type="Pfam" id="PF07679">
    <property type="entry name" value="I-set"/>
    <property type="match status" value="1"/>
</dbReference>
<reference evidence="7" key="1">
    <citation type="submission" date="2025-08" db="UniProtKB">
        <authorList>
            <consortium name="Ensembl"/>
        </authorList>
    </citation>
    <scope>IDENTIFICATION</scope>
</reference>
<feature type="transmembrane region" description="Helical" evidence="5">
    <location>
        <begin position="7"/>
        <end position="25"/>
    </location>
</feature>
<keyword evidence="2" id="KW-0963">Cytoplasm</keyword>
<dbReference type="InterPro" id="IPR003598">
    <property type="entry name" value="Ig_sub2"/>
</dbReference>
<keyword evidence="5" id="KW-0812">Transmembrane</keyword>
<evidence type="ECO:0000256" key="4">
    <source>
        <dbReference type="ARBA" id="ARBA00023157"/>
    </source>
</evidence>
<evidence type="ECO:0000256" key="2">
    <source>
        <dbReference type="ARBA" id="ARBA00022490"/>
    </source>
</evidence>
<keyword evidence="5" id="KW-0472">Membrane</keyword>
<keyword evidence="8" id="KW-1185">Reference proteome</keyword>
<dbReference type="PANTHER" id="PTHR35971">
    <property type="entry name" value="SI:DKEY-31G6.6"/>
    <property type="match status" value="1"/>
</dbReference>
<dbReference type="GO" id="GO:0005737">
    <property type="term" value="C:cytoplasm"/>
    <property type="evidence" value="ECO:0007669"/>
    <property type="project" value="UniProtKB-SubCell"/>
</dbReference>
<dbReference type="AlphaFoldDB" id="A0A3B4Y230"/>
<evidence type="ECO:0000256" key="3">
    <source>
        <dbReference type="ARBA" id="ARBA00022553"/>
    </source>
</evidence>
<dbReference type="InterPro" id="IPR007110">
    <property type="entry name" value="Ig-like_dom"/>
</dbReference>
<dbReference type="PROSITE" id="PS50835">
    <property type="entry name" value="IG_LIKE"/>
    <property type="match status" value="1"/>
</dbReference>
<feature type="domain" description="Ig-like" evidence="6">
    <location>
        <begin position="49"/>
        <end position="133"/>
    </location>
</feature>
<dbReference type="SMART" id="SM00408">
    <property type="entry name" value="IGc2"/>
    <property type="match status" value="1"/>
</dbReference>